<feature type="region of interest" description="Disordered" evidence="1">
    <location>
        <begin position="117"/>
        <end position="138"/>
    </location>
</feature>
<keyword evidence="4" id="KW-1185">Reference proteome</keyword>
<feature type="region of interest" description="Disordered" evidence="1">
    <location>
        <begin position="213"/>
        <end position="245"/>
    </location>
</feature>
<feature type="signal peptide" evidence="2">
    <location>
        <begin position="1"/>
        <end position="16"/>
    </location>
</feature>
<reference evidence="3 4" key="1">
    <citation type="submission" date="2020-03" db="EMBL/GenBank/DDBJ databases">
        <title>Draft Genome Sequence of Cudoniella acicularis.</title>
        <authorList>
            <person name="Buettner E."/>
            <person name="Kellner H."/>
        </authorList>
    </citation>
    <scope>NUCLEOTIDE SEQUENCE [LARGE SCALE GENOMIC DNA]</scope>
    <source>
        <strain evidence="3 4">DSM 108380</strain>
    </source>
</reference>
<proteinExistence type="predicted"/>
<evidence type="ECO:0000256" key="2">
    <source>
        <dbReference type="SAM" id="SignalP"/>
    </source>
</evidence>
<organism evidence="3 4">
    <name type="scientific">Cudoniella acicularis</name>
    <dbReference type="NCBI Taxonomy" id="354080"/>
    <lineage>
        <taxon>Eukaryota</taxon>
        <taxon>Fungi</taxon>
        <taxon>Dikarya</taxon>
        <taxon>Ascomycota</taxon>
        <taxon>Pezizomycotina</taxon>
        <taxon>Leotiomycetes</taxon>
        <taxon>Helotiales</taxon>
        <taxon>Tricladiaceae</taxon>
        <taxon>Cudoniella</taxon>
    </lineage>
</organism>
<protein>
    <submittedName>
        <fullName evidence="3">Uncharacterized protein</fullName>
    </submittedName>
</protein>
<dbReference type="Proteomes" id="UP000566819">
    <property type="component" value="Unassembled WGS sequence"/>
</dbReference>
<dbReference type="AlphaFoldDB" id="A0A8H4RD84"/>
<comment type="caution">
    <text evidence="3">The sequence shown here is derived from an EMBL/GenBank/DDBJ whole genome shotgun (WGS) entry which is preliminary data.</text>
</comment>
<keyword evidence="2" id="KW-0732">Signal</keyword>
<name>A0A8H4RD84_9HELO</name>
<evidence type="ECO:0000313" key="3">
    <source>
        <dbReference type="EMBL" id="KAF4626778.1"/>
    </source>
</evidence>
<gene>
    <name evidence="3" type="ORF">G7Y89_g11382</name>
</gene>
<evidence type="ECO:0000313" key="4">
    <source>
        <dbReference type="Proteomes" id="UP000566819"/>
    </source>
</evidence>
<dbReference type="EMBL" id="JAAMPI010001086">
    <property type="protein sequence ID" value="KAF4626778.1"/>
    <property type="molecule type" value="Genomic_DNA"/>
</dbReference>
<evidence type="ECO:0000256" key="1">
    <source>
        <dbReference type="SAM" id="MobiDB-lite"/>
    </source>
</evidence>
<accession>A0A8H4RD84</accession>
<dbReference type="OrthoDB" id="5426294at2759"/>
<feature type="chain" id="PRO_5034889308" evidence="2">
    <location>
        <begin position="17"/>
        <end position="282"/>
    </location>
</feature>
<sequence>MKYTAILVAAAAVASAQFTIGPTGAITCTENPNGSYCVGDSLVGTFIVQCSNGVGTAGNCIDLTASKPPINQYYGPCYQSSPTAGDAVCSKDCIGYGAYGSFPLPASAGCVPLSSTSSSSGPTSTPTSYATSPASTTSAPVSVTTCSSTIAPTSTVTANTTSILSSVTSTGVTVLTSYGTTITQSFTTTICPSSTLSTIVVHYSIGTGTGALSTGTSSGNCTSTSSGSGRSSSGSGSGYRGSATATPVGPTITASVVSTGGALANTACAAMAGVGLIIAYFL</sequence>